<evidence type="ECO:0000256" key="2">
    <source>
        <dbReference type="ARBA" id="ARBA00012543"/>
    </source>
</evidence>
<evidence type="ECO:0000256" key="1">
    <source>
        <dbReference type="ARBA" id="ARBA00004651"/>
    </source>
</evidence>
<keyword evidence="5" id="KW-0808">Transferase</keyword>
<comment type="caution">
    <text evidence="13">The sequence shown here is derived from an EMBL/GenBank/DDBJ whole genome shotgun (WGS) entry which is preliminary data.</text>
</comment>
<dbReference type="InterPro" id="IPR054295">
    <property type="entry name" value="CHS4-like_dom"/>
</dbReference>
<evidence type="ECO:0000256" key="10">
    <source>
        <dbReference type="SAM" id="MobiDB-lite"/>
    </source>
</evidence>
<name>A0A168IRV1_MUCCL</name>
<dbReference type="OrthoDB" id="370884at2759"/>
<feature type="transmembrane region" description="Helical" evidence="11">
    <location>
        <begin position="1023"/>
        <end position="1042"/>
    </location>
</feature>
<dbReference type="Pfam" id="PF03142">
    <property type="entry name" value="Chitin_synth_2"/>
    <property type="match status" value="1"/>
</dbReference>
<feature type="transmembrane region" description="Helical" evidence="11">
    <location>
        <begin position="429"/>
        <end position="456"/>
    </location>
</feature>
<reference evidence="13 14" key="1">
    <citation type="submission" date="2015-06" db="EMBL/GenBank/DDBJ databases">
        <title>Expansion of signal transduction pathways in fungi by whole-genome duplication.</title>
        <authorList>
            <consortium name="DOE Joint Genome Institute"/>
            <person name="Corrochano L.M."/>
            <person name="Kuo A."/>
            <person name="Marcet-Houben M."/>
            <person name="Polaino S."/>
            <person name="Salamov A."/>
            <person name="Villalobos J.M."/>
            <person name="Alvarez M.I."/>
            <person name="Avalos J."/>
            <person name="Benito E.P."/>
            <person name="Benoit I."/>
            <person name="Burger G."/>
            <person name="Camino L.P."/>
            <person name="Canovas D."/>
            <person name="Cerda-Olmedo E."/>
            <person name="Cheng J.-F."/>
            <person name="Dominguez A."/>
            <person name="Elias M."/>
            <person name="Eslava A.P."/>
            <person name="Glaser F."/>
            <person name="Grimwood J."/>
            <person name="Gutierrez G."/>
            <person name="Heitman J."/>
            <person name="Henrissat B."/>
            <person name="Iturriaga E.A."/>
            <person name="Lang B.F."/>
            <person name="Lavin J.L."/>
            <person name="Lee S."/>
            <person name="Li W."/>
            <person name="Lindquist E."/>
            <person name="Lopez-Garcia S."/>
            <person name="Luque E.M."/>
            <person name="Marcos A.T."/>
            <person name="Martin J."/>
            <person name="Mccluskey K."/>
            <person name="Medina H.R."/>
            <person name="Miralles-Duran A."/>
            <person name="Miyazaki A."/>
            <person name="Munoz-Torres E."/>
            <person name="Oguiza J.A."/>
            <person name="Ohm R."/>
            <person name="Olmedo M."/>
            <person name="Orejas M."/>
            <person name="Ortiz-Castellanos L."/>
            <person name="Pisabarro A.G."/>
            <person name="Rodriguez-Romero J."/>
            <person name="Ruiz-Herrera J."/>
            <person name="Ruiz-Vazquez R."/>
            <person name="Sanz C."/>
            <person name="Schackwitz W."/>
            <person name="Schmutz J."/>
            <person name="Shahriari M."/>
            <person name="Shelest E."/>
            <person name="Silva-Franco F."/>
            <person name="Soanes D."/>
            <person name="Syed K."/>
            <person name="Tagua V.G."/>
            <person name="Talbot N.J."/>
            <person name="Thon M."/>
            <person name="De Vries R.P."/>
            <person name="Wiebenga A."/>
            <person name="Yadav J.S."/>
            <person name="Braun E.L."/>
            <person name="Baker S."/>
            <person name="Garre V."/>
            <person name="Horwitz B."/>
            <person name="Torres-Martinez S."/>
            <person name="Idnurm A."/>
            <person name="Herrera-Estrella A."/>
            <person name="Gabaldon T."/>
            <person name="Grigoriev I.V."/>
        </authorList>
    </citation>
    <scope>NUCLEOTIDE SEQUENCE [LARGE SCALE GENOMIC DNA]</scope>
    <source>
        <strain evidence="13 14">CBS 277.49</strain>
    </source>
</reference>
<evidence type="ECO:0000256" key="11">
    <source>
        <dbReference type="SAM" id="Phobius"/>
    </source>
</evidence>
<keyword evidence="8 11" id="KW-0472">Membrane</keyword>
<dbReference type="AlphaFoldDB" id="A0A168IRV1"/>
<dbReference type="GO" id="GO:0005886">
    <property type="term" value="C:plasma membrane"/>
    <property type="evidence" value="ECO:0007669"/>
    <property type="project" value="UniProtKB-SubCell"/>
</dbReference>
<comment type="subcellular location">
    <subcellularLocation>
        <location evidence="1">Cell membrane</location>
        <topology evidence="1">Multi-pass membrane protein</topology>
    </subcellularLocation>
</comment>
<accession>A0A168IRV1</accession>
<keyword evidence="4" id="KW-0328">Glycosyltransferase</keyword>
<dbReference type="GO" id="GO:0006031">
    <property type="term" value="P:chitin biosynthetic process"/>
    <property type="evidence" value="ECO:0007669"/>
    <property type="project" value="TreeGrafter"/>
</dbReference>
<feature type="non-terminal residue" evidence="13">
    <location>
        <position position="1124"/>
    </location>
</feature>
<keyword evidence="14" id="KW-1185">Reference proteome</keyword>
<dbReference type="Gene3D" id="3.90.550.10">
    <property type="entry name" value="Spore Coat Polysaccharide Biosynthesis Protein SpsA, Chain A"/>
    <property type="match status" value="1"/>
</dbReference>
<evidence type="ECO:0000256" key="7">
    <source>
        <dbReference type="ARBA" id="ARBA00022989"/>
    </source>
</evidence>
<feature type="compositionally biased region" description="Low complexity" evidence="10">
    <location>
        <begin position="573"/>
        <end position="590"/>
    </location>
</feature>
<keyword evidence="7 11" id="KW-1133">Transmembrane helix</keyword>
<dbReference type="EMBL" id="AMYB01000007">
    <property type="protein sequence ID" value="OAD00282.1"/>
    <property type="molecule type" value="Genomic_DNA"/>
</dbReference>
<dbReference type="CDD" id="cd04190">
    <property type="entry name" value="Chitin_synth_C"/>
    <property type="match status" value="1"/>
</dbReference>
<dbReference type="GO" id="GO:0004100">
    <property type="term" value="F:chitin synthase activity"/>
    <property type="evidence" value="ECO:0007669"/>
    <property type="project" value="UniProtKB-EC"/>
</dbReference>
<evidence type="ECO:0000256" key="9">
    <source>
        <dbReference type="ARBA" id="ARBA00023180"/>
    </source>
</evidence>
<evidence type="ECO:0000256" key="6">
    <source>
        <dbReference type="ARBA" id="ARBA00022692"/>
    </source>
</evidence>
<feature type="transmembrane region" description="Helical" evidence="11">
    <location>
        <begin position="169"/>
        <end position="189"/>
    </location>
</feature>
<evidence type="ECO:0000256" key="5">
    <source>
        <dbReference type="ARBA" id="ARBA00022679"/>
    </source>
</evidence>
<keyword evidence="3" id="KW-1003">Cell membrane</keyword>
<dbReference type="SUPFAM" id="SSF53448">
    <property type="entry name" value="Nucleotide-diphospho-sugar transferases"/>
    <property type="match status" value="1"/>
</dbReference>
<proteinExistence type="predicted"/>
<feature type="region of interest" description="Disordered" evidence="10">
    <location>
        <begin position="1"/>
        <end position="93"/>
    </location>
</feature>
<dbReference type="VEuPathDB" id="FungiDB:MUCCIDRAFT_147829"/>
<dbReference type="InterPro" id="IPR029044">
    <property type="entry name" value="Nucleotide-diphossugar_trans"/>
</dbReference>
<dbReference type="InterPro" id="IPR004835">
    <property type="entry name" value="Chitin_synth"/>
</dbReference>
<gene>
    <name evidence="13" type="ORF">MUCCIDRAFT_147829</name>
</gene>
<evidence type="ECO:0000256" key="4">
    <source>
        <dbReference type="ARBA" id="ARBA00022676"/>
    </source>
</evidence>
<evidence type="ECO:0000256" key="8">
    <source>
        <dbReference type="ARBA" id="ARBA00023136"/>
    </source>
</evidence>
<dbReference type="PANTHER" id="PTHR22914">
    <property type="entry name" value="CHITIN SYNTHASE"/>
    <property type="match status" value="1"/>
</dbReference>
<dbReference type="GO" id="GO:0030428">
    <property type="term" value="C:cell septum"/>
    <property type="evidence" value="ECO:0007669"/>
    <property type="project" value="TreeGrafter"/>
</dbReference>
<sequence length="1124" mass="125400">MSSTHNTTTAAVGRSTSLRRNISKSSQSDPNRPRRQKSLVRPERERNDPNSRLYHYRQRAANEPDHNHPSTTGNQPQPSSSQHPLPPTPQQHQFLRRGKSILGREEKLEDGDHFGHDNDDYNSSKKGCLSGFSPWMTYCRILTCCIPKPLLRCAGIPDGPAQMAWREKIGLVSFILFIMGCVGFLTFGFTQAVCPIPPLSVRGGQVSPGYLIISGWAYMLAEWEHPAGPTNESTNILYPPVNAGGMDATFLFQTSQPECASVFTPIQGDQQIYFPCQLFNPNATTPPDPSQFMNRTACHLNANARNVYSSFQSQGIPKSAGGFDKAARVYYDWNDVTAENALSVYNGNVLNLKLLSSLPPAYFQTNPNGLIAAIMQDVNQFAGKDMTRIINANRANDEGVWEQEARCLSATIKVGSLDTISIGCMASDIVLYVSLAVILGVILVKFALAVIFGWFLSWKLGNFKEGESYSARMKREAEIENWTTTMQAGAPLPKPRIQSQFYGGANSRRKSLFPQTSRFTQPLHGSTRFDTEKVANASSVWRTPNSRSSVFYNTPSASARFLGSDPHHHARRSSVTSSDMASSTADTNASGPVCPLPISRHAVRQPPSDYMPFNFPLAHTICLVTCYSEGEAGIRITLDSIATSDYPNSHKLLLVICDGLITGAGETMSTPDICVNMMRDLIVPAHQVEPYSYVALADGSRQNNMAKVYAGFYKYDDTTVDKAHQQRVPMITIVKCGTPEEQAKAGKPGNRGKRDSQIILMQFMQKVMFDERMTAMEYEFFNGIWRVAGVPPDAYEIVLMVDADTKLFPDALSRLISCAVKDPEISGLCGETKIANKTDSWVTMMQVFEYYISHHQSKAFESIFGGVTCLPGCFCMYRIKAPKGPDGYWVPILANPDIVERYSENVVDTLHKKNLLLLGEDRYLSTLMLRTFPNRKMMFVPQAVCKTVVPDTFMVLLSQRRRWINSTIHNLMELLFVHDLCGTFCFSMQFVIFMELVGTLALPAAISFTLYLIVMAILGQPAIIPLILLALILGLPAVLIVMTSRKIVYVGWMLVYLISLPIWNFVLPTYAYWHFDDFSWGDTRKVEGAKSDKKGGHADKDGEFDSSVITMKKWSEYEKERRTK</sequence>
<dbReference type="EC" id="2.4.1.16" evidence="2"/>
<feature type="domain" description="Chitin synthase 4-like" evidence="12">
    <location>
        <begin position="329"/>
        <end position="416"/>
    </location>
</feature>
<dbReference type="STRING" id="747725.A0A168IRV1"/>
<feature type="transmembrane region" description="Helical" evidence="11">
    <location>
        <begin position="1049"/>
        <end position="1073"/>
    </location>
</feature>
<dbReference type="PANTHER" id="PTHR22914:SF16">
    <property type="entry name" value="CHITIN SYNTHASE 3"/>
    <property type="match status" value="1"/>
</dbReference>
<evidence type="ECO:0000313" key="13">
    <source>
        <dbReference type="EMBL" id="OAD00282.1"/>
    </source>
</evidence>
<dbReference type="Proteomes" id="UP000077051">
    <property type="component" value="Unassembled WGS sequence"/>
</dbReference>
<dbReference type="Pfam" id="PF22997">
    <property type="entry name" value="CHS4"/>
    <property type="match status" value="1"/>
</dbReference>
<evidence type="ECO:0000256" key="3">
    <source>
        <dbReference type="ARBA" id="ARBA00022475"/>
    </source>
</evidence>
<keyword evidence="6 11" id="KW-0812">Transmembrane</keyword>
<keyword evidence="9" id="KW-0325">Glycoprotein</keyword>
<feature type="compositionally biased region" description="Basic and acidic residues" evidence="10">
    <location>
        <begin position="40"/>
        <end position="49"/>
    </location>
</feature>
<feature type="transmembrane region" description="Helical" evidence="11">
    <location>
        <begin position="996"/>
        <end position="1017"/>
    </location>
</feature>
<organism evidence="13 14">
    <name type="scientific">Mucor lusitanicus CBS 277.49</name>
    <dbReference type="NCBI Taxonomy" id="747725"/>
    <lineage>
        <taxon>Eukaryota</taxon>
        <taxon>Fungi</taxon>
        <taxon>Fungi incertae sedis</taxon>
        <taxon>Mucoromycota</taxon>
        <taxon>Mucoromycotina</taxon>
        <taxon>Mucoromycetes</taxon>
        <taxon>Mucorales</taxon>
        <taxon>Mucorineae</taxon>
        <taxon>Mucoraceae</taxon>
        <taxon>Mucor</taxon>
    </lineage>
</organism>
<feature type="region of interest" description="Disordered" evidence="10">
    <location>
        <begin position="562"/>
        <end position="595"/>
    </location>
</feature>
<protein>
    <recommendedName>
        <fullName evidence="2">chitin synthase</fullName>
        <ecNumber evidence="2">2.4.1.16</ecNumber>
    </recommendedName>
</protein>
<evidence type="ECO:0000259" key="12">
    <source>
        <dbReference type="Pfam" id="PF22997"/>
    </source>
</evidence>
<evidence type="ECO:0000313" key="14">
    <source>
        <dbReference type="Proteomes" id="UP000077051"/>
    </source>
</evidence>
<feature type="compositionally biased region" description="Polar residues" evidence="10">
    <location>
        <begin position="1"/>
        <end position="30"/>
    </location>
</feature>